<dbReference type="EMBL" id="CABWKE010000005">
    <property type="protein sequence ID" value="VWQ27487.1"/>
    <property type="molecule type" value="Genomic_DNA"/>
</dbReference>
<proteinExistence type="predicted"/>
<evidence type="ECO:0000313" key="7">
    <source>
        <dbReference type="Proteomes" id="UP000494270"/>
    </source>
</evidence>
<sequence length="120" mass="13588">MFSQKMLMAPEALFTGACICWFGNFAVSDTPDPTGRSLLLWLNGAIIVGAFIWVVIQSLKINDKHHYRWIRSTIYCALILLALIICNTNWTRFMALVALVLYSIASVHKLQDKEIIQGDK</sequence>
<name>A0A8U0KWW3_BIFLI</name>
<dbReference type="Proteomes" id="UP000494179">
    <property type="component" value="Unassembled WGS sequence"/>
</dbReference>
<keyword evidence="5" id="KW-1185">Reference proteome</keyword>
<feature type="transmembrane region" description="Helical" evidence="1">
    <location>
        <begin position="68"/>
        <end position="85"/>
    </location>
</feature>
<dbReference type="AlphaFoldDB" id="A0A8U0KWW3"/>
<evidence type="ECO:0000313" key="3">
    <source>
        <dbReference type="EMBL" id="VWQ27487.1"/>
    </source>
</evidence>
<dbReference type="Proteomes" id="UP000043107">
    <property type="component" value="Unassembled WGS sequence"/>
</dbReference>
<evidence type="ECO:0000313" key="6">
    <source>
        <dbReference type="Proteomes" id="UP000494179"/>
    </source>
</evidence>
<dbReference type="EMBL" id="CCWP01000012">
    <property type="protein sequence ID" value="CEE98955.1"/>
    <property type="molecule type" value="Genomic_DNA"/>
</dbReference>
<comment type="caution">
    <text evidence="3">The sequence shown here is derived from an EMBL/GenBank/DDBJ whole genome shotgun (WGS) entry which is preliminary data.</text>
</comment>
<evidence type="ECO:0000256" key="1">
    <source>
        <dbReference type="SAM" id="Phobius"/>
    </source>
</evidence>
<evidence type="ECO:0000313" key="5">
    <source>
        <dbReference type="Proteomes" id="UP000043107"/>
    </source>
</evidence>
<keyword evidence="1" id="KW-0812">Transmembrane</keyword>
<accession>A0A8U0KWW3</accession>
<gene>
    <name evidence="4" type="ORF">BIFLH664_02061</name>
    <name evidence="3" type="ORF">BIFLH665_00583</name>
    <name evidence="2" type="ORF">BLIC_c00518</name>
</gene>
<dbReference type="Proteomes" id="UP000494270">
    <property type="component" value="Unassembled WGS sequence"/>
</dbReference>
<protein>
    <submittedName>
        <fullName evidence="3">Uncharacterized protein</fullName>
    </submittedName>
</protein>
<organism evidence="3 7">
    <name type="scientific">Bifidobacterium longum subsp. infantis</name>
    <dbReference type="NCBI Taxonomy" id="1682"/>
    <lineage>
        <taxon>Bacteria</taxon>
        <taxon>Bacillati</taxon>
        <taxon>Actinomycetota</taxon>
        <taxon>Actinomycetes</taxon>
        <taxon>Bifidobacteriales</taxon>
        <taxon>Bifidobacteriaceae</taxon>
        <taxon>Bifidobacterium</taxon>
    </lineage>
</organism>
<evidence type="ECO:0000313" key="2">
    <source>
        <dbReference type="EMBL" id="CEE98955.1"/>
    </source>
</evidence>
<dbReference type="EMBL" id="CABWKI010000031">
    <property type="protein sequence ID" value="VWQ38322.1"/>
    <property type="molecule type" value="Genomic_DNA"/>
</dbReference>
<reference evidence="2 5" key="1">
    <citation type="submission" date="2014-09" db="EMBL/GenBank/DDBJ databases">
        <authorList>
            <person name="Bertelli C."/>
        </authorList>
    </citation>
    <scope>NUCLEOTIDE SEQUENCE [LARGE SCALE GENOMIC DNA]</scope>
    <source>
        <strain evidence="2 5">BIC1401111250</strain>
    </source>
</reference>
<keyword evidence="1" id="KW-0472">Membrane</keyword>
<evidence type="ECO:0000313" key="4">
    <source>
        <dbReference type="EMBL" id="VWQ38322.1"/>
    </source>
</evidence>
<keyword evidence="1" id="KW-1133">Transmembrane helix</keyword>
<reference evidence="6 7" key="2">
    <citation type="submission" date="2019-10" db="EMBL/GenBank/DDBJ databases">
        <authorList>
            <consortium name="Melissa Lawson"/>
            <person name="O'neill I."/>
        </authorList>
    </citation>
    <scope>NUCLEOTIDE SEQUENCE [LARGE SCALE GENOMIC DNA]</scope>
    <source>
        <strain evidence="4">LH_664</strain>
        <strain evidence="3">LH_665</strain>
    </source>
</reference>
<feature type="transmembrane region" description="Helical" evidence="1">
    <location>
        <begin position="38"/>
        <end position="56"/>
    </location>
</feature>